<gene>
    <name evidence="4 7" type="primary">LOC113837809</name>
</gene>
<dbReference type="Proteomes" id="UP000694386">
    <property type="component" value="Unplaced"/>
</dbReference>
<keyword evidence="2" id="KW-0175">Coiled coil</keyword>
<dbReference type="AlphaFoldDB" id="A0A8C2MFT7"/>
<name>A0A8C2MFT7_CRIGR</name>
<evidence type="ECO:0000259" key="3">
    <source>
        <dbReference type="Pfam" id="PF15186"/>
    </source>
</evidence>
<dbReference type="GeneTree" id="ENSGT00940000161768"/>
<keyword evidence="6" id="KW-1185">Reference proteome</keyword>
<dbReference type="GeneID" id="113837809"/>
<evidence type="ECO:0000313" key="4">
    <source>
        <dbReference type="Ensembl" id="ENSCGRP00001016573.1"/>
    </source>
</evidence>
<dbReference type="RefSeq" id="XP_027289326.1">
    <property type="nucleotide sequence ID" value="XM_027433525.1"/>
</dbReference>
<dbReference type="Proteomes" id="UP001108280">
    <property type="component" value="Chromosome X"/>
</dbReference>
<accession>A0A8C2MFT7</accession>
<feature type="domain" description="Testis-expressed protein 13 A-D N-terminal" evidence="3">
    <location>
        <begin position="6"/>
        <end position="149"/>
    </location>
</feature>
<dbReference type="GO" id="GO:0003729">
    <property type="term" value="F:mRNA binding"/>
    <property type="evidence" value="ECO:0007669"/>
    <property type="project" value="TreeGrafter"/>
</dbReference>
<reference evidence="7" key="3">
    <citation type="submission" date="2025-04" db="UniProtKB">
        <authorList>
            <consortium name="RefSeq"/>
        </authorList>
    </citation>
    <scope>IDENTIFICATION</scope>
    <source>
        <strain evidence="7">17A/GY</strain>
        <tissue evidence="7">Liver</tissue>
    </source>
</reference>
<dbReference type="OrthoDB" id="9569428at2759"/>
<proteinExistence type="inferred from homology"/>
<reference evidence="6" key="2">
    <citation type="journal article" date="2020" name="Biotechnol. Bioeng.">
        <title>Chromosome-scale scaffolds for the Chinese hamster reference genome assembly to facilitate the study of the CHO epigenome.</title>
        <authorList>
            <person name="Hilliard W."/>
            <person name="MacDonald M."/>
            <person name="Lee K.H."/>
        </authorList>
    </citation>
    <scope>NUCLEOTIDE SEQUENCE [LARGE SCALE GENOMIC DNA]</scope>
    <source>
        <strain evidence="6">17A/GY</strain>
    </source>
</reference>
<feature type="coiled-coil region" evidence="2">
    <location>
        <begin position="76"/>
        <end position="145"/>
    </location>
</feature>
<dbReference type="Pfam" id="PF15186">
    <property type="entry name" value="TEX13"/>
    <property type="match status" value="1"/>
</dbReference>
<reference evidence="6" key="1">
    <citation type="journal article" date="2018" name="Biotechnol. Bioeng.">
        <title>A reference genome of the Chinese hamster based on a hybrid assembly strategy.</title>
        <authorList>
            <person name="Rupp O."/>
            <person name="MacDonald M.L."/>
            <person name="Li S."/>
            <person name="Dhiman H."/>
            <person name="Polson S."/>
            <person name="Griep S."/>
            <person name="Heffner K."/>
            <person name="Hernandez I."/>
            <person name="Brinkrolf K."/>
            <person name="Jadhav V."/>
            <person name="Samoudi M."/>
            <person name="Hao H."/>
            <person name="Kingham B."/>
            <person name="Goesmann A."/>
            <person name="Betenbaugh M.J."/>
            <person name="Lewis N.E."/>
            <person name="Borth N."/>
            <person name="Lee K.H."/>
        </authorList>
    </citation>
    <scope>NUCLEOTIDE SEQUENCE [LARGE SCALE GENOMIC DNA]</scope>
    <source>
        <strain evidence="6">17A/GY</strain>
    </source>
</reference>
<dbReference type="KEGG" id="cge:113837809"/>
<dbReference type="InterPro" id="IPR028193">
    <property type="entry name" value="TEX13A-D_N"/>
</dbReference>
<reference evidence="4" key="4">
    <citation type="submission" date="2025-05" db="UniProtKB">
        <authorList>
            <consortium name="Ensembl"/>
        </authorList>
    </citation>
    <scope>IDENTIFICATION</scope>
</reference>
<evidence type="ECO:0000256" key="2">
    <source>
        <dbReference type="SAM" id="Coils"/>
    </source>
</evidence>
<comment type="similarity">
    <text evidence="1">Belongs to the TEX13 family.</text>
</comment>
<dbReference type="PANTHER" id="PTHR23111:SF103">
    <property type="entry name" value="TEX13 FAMILY MEMBER C3-RELATED"/>
    <property type="match status" value="1"/>
</dbReference>
<sequence length="219" mass="25130">MAVDIGDPKSGFRHCEVAVFINEEVTRNGGGPGFYLTFRSRPWKDIEDGLRSVVADTHLPRTIKRACAWSALALSVRVASRQRERQTRRVQQLNNQVEEREAATWTLATDLQRLREERDEVVSELRSAKDNLKQVLQERDILHKKLIEFELSQKLLAESQDTEYPGTLRWPLIAKQHRKPLETGLQNEQYAVFPKKAQTASMTVLETLSEAEEFPASDM</sequence>
<organism evidence="4 5">
    <name type="scientific">Cricetulus griseus</name>
    <name type="common">Chinese hamster</name>
    <name type="synonym">Cricetulus barabensis griseus</name>
    <dbReference type="NCBI Taxonomy" id="10029"/>
    <lineage>
        <taxon>Eukaryota</taxon>
        <taxon>Metazoa</taxon>
        <taxon>Chordata</taxon>
        <taxon>Craniata</taxon>
        <taxon>Vertebrata</taxon>
        <taxon>Euteleostomi</taxon>
        <taxon>Mammalia</taxon>
        <taxon>Eutheria</taxon>
        <taxon>Euarchontoglires</taxon>
        <taxon>Glires</taxon>
        <taxon>Rodentia</taxon>
        <taxon>Myomorpha</taxon>
        <taxon>Muroidea</taxon>
        <taxon>Cricetidae</taxon>
        <taxon>Cricetinae</taxon>
        <taxon>Cricetulus</taxon>
    </lineage>
</organism>
<evidence type="ECO:0000313" key="5">
    <source>
        <dbReference type="Proteomes" id="UP000694386"/>
    </source>
</evidence>
<dbReference type="Ensembl" id="ENSCGRT00001020817.1">
    <property type="protein sequence ID" value="ENSCGRP00001016573.1"/>
    <property type="gene ID" value="ENSCGRG00001016863.1"/>
</dbReference>
<evidence type="ECO:0000313" key="6">
    <source>
        <dbReference type="Proteomes" id="UP001108280"/>
    </source>
</evidence>
<dbReference type="PANTHER" id="PTHR23111">
    <property type="entry name" value="ZINC FINGER PROTEIN"/>
    <property type="match status" value="1"/>
</dbReference>
<protein>
    <submittedName>
        <fullName evidence="4">TEX13 family member C3</fullName>
    </submittedName>
    <submittedName>
        <fullName evidence="7">Testis-expressed protein 13C-1</fullName>
    </submittedName>
</protein>
<evidence type="ECO:0000256" key="1">
    <source>
        <dbReference type="ARBA" id="ARBA00008287"/>
    </source>
</evidence>
<evidence type="ECO:0000313" key="7">
    <source>
        <dbReference type="RefSeq" id="XP_027289326.1"/>
    </source>
</evidence>